<evidence type="ECO:0000256" key="1">
    <source>
        <dbReference type="ARBA" id="ARBA00006479"/>
    </source>
</evidence>
<dbReference type="InterPro" id="IPR043129">
    <property type="entry name" value="ATPase_NBD"/>
</dbReference>
<dbReference type="SUPFAM" id="SSF53067">
    <property type="entry name" value="Actin-like ATPase domain"/>
    <property type="match status" value="1"/>
</dbReference>
<organism evidence="2 3">
    <name type="scientific">Arthrobacter terricola</name>
    <dbReference type="NCBI Taxonomy" id="2547396"/>
    <lineage>
        <taxon>Bacteria</taxon>
        <taxon>Bacillati</taxon>
        <taxon>Actinomycetota</taxon>
        <taxon>Actinomycetes</taxon>
        <taxon>Micrococcales</taxon>
        <taxon>Micrococcaceae</taxon>
        <taxon>Arthrobacter</taxon>
    </lineage>
</organism>
<dbReference type="Proteomes" id="UP000295511">
    <property type="component" value="Unassembled WGS sequence"/>
</dbReference>
<dbReference type="SUPFAM" id="SSF46785">
    <property type="entry name" value="Winged helix' DNA-binding domain"/>
    <property type="match status" value="1"/>
</dbReference>
<dbReference type="RefSeq" id="WP_133206547.1">
    <property type="nucleotide sequence ID" value="NZ_SMRU01000039.1"/>
</dbReference>
<proteinExistence type="inferred from homology"/>
<dbReference type="InterPro" id="IPR036388">
    <property type="entry name" value="WH-like_DNA-bd_sf"/>
</dbReference>
<dbReference type="Gene3D" id="1.10.10.10">
    <property type="entry name" value="Winged helix-like DNA-binding domain superfamily/Winged helix DNA-binding domain"/>
    <property type="match status" value="1"/>
</dbReference>
<dbReference type="PANTHER" id="PTHR18964">
    <property type="entry name" value="ROK (REPRESSOR, ORF, KINASE) FAMILY"/>
    <property type="match status" value="1"/>
</dbReference>
<dbReference type="Pfam" id="PF00480">
    <property type="entry name" value="ROK"/>
    <property type="match status" value="1"/>
</dbReference>
<dbReference type="AlphaFoldDB" id="A0A4R5K9C1"/>
<dbReference type="Gene3D" id="3.30.420.40">
    <property type="match status" value="2"/>
</dbReference>
<dbReference type="InterPro" id="IPR036390">
    <property type="entry name" value="WH_DNA-bd_sf"/>
</dbReference>
<sequence length="392" mass="41112">MDATPVHPSWLGEPSSTRDVLYRLLIDGPMSRSALAERLGLSAASLSRVTKPLLASGELREVPGRHVGPTGRPTQPLEVDADRHHFIGVKVTGTHAYAALVNLRADVLDAADAPLRSKDPDHVIAVVARLANSLQERGTAASGLGVCLGGQVREDGSVGYAPFLEWQNVPFGQQLAAATSMPVAVANDLNALTLIEHWHGAGRGVENLIILTIGAGVGYGLVINNQLINDVNAGLGQVGHTPLDPTGPACGIGHRGCANVVLSTRNIEAQAAVSLGKSVPYDRLMKLAAEDPVARQVVDQAAFSLGRLMTIASAFTMPQKIVLTGEGVELAVAAPEALKAGRSHDREQHTPAVPLEIVEVSHTHWARGAAIAAMQLPAPSLAVDQMLEAVNR</sequence>
<gene>
    <name evidence="2" type="ORF">E1809_22830</name>
</gene>
<evidence type="ECO:0000313" key="2">
    <source>
        <dbReference type="EMBL" id="TDF89447.1"/>
    </source>
</evidence>
<comment type="caution">
    <text evidence="2">The sequence shown here is derived from an EMBL/GenBank/DDBJ whole genome shotgun (WGS) entry which is preliminary data.</text>
</comment>
<reference evidence="2 3" key="1">
    <citation type="submission" date="2019-03" db="EMBL/GenBank/DDBJ databases">
        <title>Whole genome sequence of Arthrobacter sp JH1-1.</title>
        <authorList>
            <person name="Trinh H.N."/>
        </authorList>
    </citation>
    <scope>NUCLEOTIDE SEQUENCE [LARGE SCALE GENOMIC DNA]</scope>
    <source>
        <strain evidence="2 3">JH1-1</strain>
    </source>
</reference>
<dbReference type="OrthoDB" id="9810372at2"/>
<name>A0A4R5K9C1_9MICC</name>
<protein>
    <submittedName>
        <fullName evidence="2">ROK family transcriptional regulator</fullName>
    </submittedName>
</protein>
<comment type="similarity">
    <text evidence="1">Belongs to the ROK (NagC/XylR) family.</text>
</comment>
<keyword evidence="3" id="KW-1185">Reference proteome</keyword>
<dbReference type="PANTHER" id="PTHR18964:SF149">
    <property type="entry name" value="BIFUNCTIONAL UDP-N-ACETYLGLUCOSAMINE 2-EPIMERASE_N-ACETYLMANNOSAMINE KINASE"/>
    <property type="match status" value="1"/>
</dbReference>
<accession>A0A4R5K9C1</accession>
<evidence type="ECO:0000313" key="3">
    <source>
        <dbReference type="Proteomes" id="UP000295511"/>
    </source>
</evidence>
<dbReference type="EMBL" id="SMRU01000039">
    <property type="protein sequence ID" value="TDF89447.1"/>
    <property type="molecule type" value="Genomic_DNA"/>
</dbReference>
<dbReference type="InterPro" id="IPR000600">
    <property type="entry name" value="ROK"/>
</dbReference>